<dbReference type="AlphaFoldDB" id="A0A4S2D2E6"/>
<dbReference type="RefSeq" id="WP_136003993.1">
    <property type="nucleotide sequence ID" value="NZ_SRYW01000004.1"/>
</dbReference>
<dbReference type="Pfam" id="PF14534">
    <property type="entry name" value="DUF4440"/>
    <property type="match status" value="1"/>
</dbReference>
<name>A0A4S2D2E6_STEMA</name>
<evidence type="ECO:0000313" key="3">
    <source>
        <dbReference type="Proteomes" id="UP000306631"/>
    </source>
</evidence>
<organism evidence="2 3">
    <name type="scientific">Stenotrophomonas maltophilia</name>
    <name type="common">Pseudomonas maltophilia</name>
    <name type="synonym">Xanthomonas maltophilia</name>
    <dbReference type="NCBI Taxonomy" id="40324"/>
    <lineage>
        <taxon>Bacteria</taxon>
        <taxon>Pseudomonadati</taxon>
        <taxon>Pseudomonadota</taxon>
        <taxon>Gammaproteobacteria</taxon>
        <taxon>Lysobacterales</taxon>
        <taxon>Lysobacteraceae</taxon>
        <taxon>Stenotrophomonas</taxon>
        <taxon>Stenotrophomonas maltophilia group</taxon>
    </lineage>
</organism>
<protein>
    <submittedName>
        <fullName evidence="2">Nuclear transport factor 2 family protein</fullName>
    </submittedName>
</protein>
<feature type="domain" description="DUF4440" evidence="1">
    <location>
        <begin position="12"/>
        <end position="109"/>
    </location>
</feature>
<dbReference type="InterPro" id="IPR032710">
    <property type="entry name" value="NTF2-like_dom_sf"/>
</dbReference>
<evidence type="ECO:0000313" key="2">
    <source>
        <dbReference type="EMBL" id="TGY35316.1"/>
    </source>
</evidence>
<dbReference type="EMBL" id="SRYW01000004">
    <property type="protein sequence ID" value="TGY35316.1"/>
    <property type="molecule type" value="Genomic_DNA"/>
</dbReference>
<dbReference type="SUPFAM" id="SSF54427">
    <property type="entry name" value="NTF2-like"/>
    <property type="match status" value="1"/>
</dbReference>
<evidence type="ECO:0000259" key="1">
    <source>
        <dbReference type="Pfam" id="PF14534"/>
    </source>
</evidence>
<accession>A0A4S2D2E6</accession>
<proteinExistence type="predicted"/>
<dbReference type="Gene3D" id="3.10.450.50">
    <property type="match status" value="1"/>
</dbReference>
<sequence>MTVDGIEQRTARAEAGLRHALLAQDVEAARQWLSPSLFFTDAAGHWQGAHPCLEAWAARRLRVVAIEQSAIEYLACGQLLLAASDVSLTCIADGGEQLRRLRLLRVWARCSSPAGVHLLSVGMLPARDT</sequence>
<dbReference type="OrthoDB" id="6047291at2"/>
<gene>
    <name evidence="2" type="ORF">E5352_06255</name>
</gene>
<reference evidence="2 3" key="1">
    <citation type="submission" date="2019-04" db="EMBL/GenBank/DDBJ databases">
        <title>Microbes associate with the intestines of laboratory mice.</title>
        <authorList>
            <person name="Navarre W."/>
            <person name="Wong E."/>
            <person name="Huang K."/>
            <person name="Tropini C."/>
            <person name="Ng K."/>
            <person name="Yu B."/>
        </authorList>
    </citation>
    <scope>NUCLEOTIDE SEQUENCE [LARGE SCALE GENOMIC DNA]</scope>
    <source>
        <strain evidence="2 3">NM62_B4-13</strain>
    </source>
</reference>
<dbReference type="InterPro" id="IPR027843">
    <property type="entry name" value="DUF4440"/>
</dbReference>
<comment type="caution">
    <text evidence="2">The sequence shown here is derived from an EMBL/GenBank/DDBJ whole genome shotgun (WGS) entry which is preliminary data.</text>
</comment>
<dbReference type="Proteomes" id="UP000306631">
    <property type="component" value="Unassembled WGS sequence"/>
</dbReference>